<accession>A0A0F9GQL7</accession>
<reference evidence="1" key="1">
    <citation type="journal article" date="2015" name="Nature">
        <title>Complex archaea that bridge the gap between prokaryotes and eukaryotes.</title>
        <authorList>
            <person name="Spang A."/>
            <person name="Saw J.H."/>
            <person name="Jorgensen S.L."/>
            <person name="Zaremba-Niedzwiedzka K."/>
            <person name="Martijn J."/>
            <person name="Lind A.E."/>
            <person name="van Eijk R."/>
            <person name="Schleper C."/>
            <person name="Guy L."/>
            <person name="Ettema T.J."/>
        </authorList>
    </citation>
    <scope>NUCLEOTIDE SEQUENCE</scope>
</reference>
<organism evidence="1">
    <name type="scientific">marine sediment metagenome</name>
    <dbReference type="NCBI Taxonomy" id="412755"/>
    <lineage>
        <taxon>unclassified sequences</taxon>
        <taxon>metagenomes</taxon>
        <taxon>ecological metagenomes</taxon>
    </lineage>
</organism>
<evidence type="ECO:0000313" key="1">
    <source>
        <dbReference type="EMBL" id="KKM01099.1"/>
    </source>
</evidence>
<gene>
    <name evidence="1" type="ORF">LCGC14_1797820</name>
</gene>
<dbReference type="AlphaFoldDB" id="A0A0F9GQL7"/>
<protein>
    <submittedName>
        <fullName evidence="1">Uncharacterized protein</fullName>
    </submittedName>
</protein>
<name>A0A0F9GQL7_9ZZZZ</name>
<proteinExistence type="predicted"/>
<sequence>MIITAPVTDYIPASLLTTQGDMVSRRDGQPAREQPYGYGNVKQSRGAGVNLGNTLLVGVLDTYLKGQGGASPAIFEALSLRDTGIHIGNDTRTTSGNQVITGVGFQSSAIIMLGIDVVLTLANLSIGFSDGTVNMRISLNYEGLRCGIAYSNCIEILSTGSNYIRGVINTIGADGFTITWSQLGSTETNYIYICLP</sequence>
<comment type="caution">
    <text evidence="1">The sequence shown here is derived from an EMBL/GenBank/DDBJ whole genome shotgun (WGS) entry which is preliminary data.</text>
</comment>
<dbReference type="EMBL" id="LAZR01017273">
    <property type="protein sequence ID" value="KKM01099.1"/>
    <property type="molecule type" value="Genomic_DNA"/>
</dbReference>